<gene>
    <name evidence="2" type="primary">P0469E09.13</name>
</gene>
<dbReference type="EMBL" id="AP001366">
    <property type="protein sequence ID" value="BAA92407.1"/>
    <property type="molecule type" value="Genomic_DNA"/>
</dbReference>
<reference evidence="2" key="1">
    <citation type="journal article" date="2002" name="Nature">
        <title>The genome sequence and structure of rice chromosome 1.</title>
        <authorList>
            <person name="Sasaki T."/>
            <person name="Matsumoto T."/>
            <person name="Yamamoto K."/>
            <person name="Sakata K."/>
            <person name="Baba T."/>
            <person name="Katayose Y."/>
            <person name="Wu J."/>
            <person name="Niimura Y."/>
            <person name="Cheng Z."/>
            <person name="Nagamura Y."/>
            <person name="Antonio B.A."/>
            <person name="Kanamori H."/>
            <person name="Hosokawa S."/>
            <person name="Masukawa M."/>
            <person name="Arikawa K."/>
            <person name="Chiden Y."/>
            <person name="Hayashi M."/>
            <person name="Okamoto M."/>
            <person name="Ando T."/>
            <person name="Aoki H."/>
            <person name="Arita K."/>
            <person name="Hamada M."/>
            <person name="Harada C."/>
            <person name="Hijishita S."/>
            <person name="Honda M."/>
            <person name="Ichikawa Y."/>
            <person name="Idonuma A."/>
            <person name="Iijima M."/>
            <person name="Ikeda M."/>
            <person name="Ikeno M."/>
            <person name="Itoh S."/>
            <person name="Itoh T."/>
            <person name="Itoh Y."/>
            <person name="Itoh Y."/>
            <person name="Iwabuchi A."/>
            <person name="Kamiya K."/>
            <person name="Karasawa W."/>
            <person name="Katagiri S."/>
            <person name="Kikuta A."/>
            <person name="Kobayashi N."/>
            <person name="Kono I."/>
            <person name="Machita K."/>
            <person name="Maehara T."/>
            <person name="Mizuno H."/>
            <person name="Mizubayashi T."/>
            <person name="Mukai Y."/>
            <person name="Nagasaki H."/>
            <person name="Nakashima M."/>
            <person name="Nakama Y."/>
            <person name="Nakamichi Y."/>
            <person name="Nakamura M."/>
            <person name="Namiki N."/>
            <person name="Negishi M."/>
            <person name="Ohta I."/>
            <person name="Ono N."/>
            <person name="Saji S."/>
            <person name="Sakai K."/>
            <person name="Shibata M."/>
            <person name="Shimokawa T."/>
            <person name="Shomura A."/>
            <person name="Song J."/>
            <person name="Takazaki Y."/>
            <person name="Terasawa K."/>
            <person name="Tsuji K."/>
            <person name="Waki K."/>
            <person name="Yamagata H."/>
            <person name="Yamane H."/>
            <person name="Yoshiki S."/>
            <person name="Yoshihara R."/>
            <person name="Yukawa K."/>
            <person name="Zhong H."/>
            <person name="Iwama H."/>
            <person name="Endo T."/>
            <person name="Ito H."/>
            <person name="Hahn J.H."/>
            <person name="Kim H.I."/>
            <person name="Eun M.Y."/>
            <person name="Yano M."/>
            <person name="Jiang J."/>
            <person name="Gojobori T."/>
        </authorList>
    </citation>
    <scope>NUCLEOTIDE SEQUENCE [LARGE SCALE GENOMIC DNA]</scope>
</reference>
<proteinExistence type="predicted"/>
<evidence type="ECO:0000256" key="1">
    <source>
        <dbReference type="SAM" id="MobiDB-lite"/>
    </source>
</evidence>
<feature type="compositionally biased region" description="Gly residues" evidence="1">
    <location>
        <begin position="34"/>
        <end position="43"/>
    </location>
</feature>
<dbReference type="Proteomes" id="UP000817658">
    <property type="component" value="Chromosome 1"/>
</dbReference>
<protein>
    <submittedName>
        <fullName evidence="2">Uncharacterized protein</fullName>
    </submittedName>
</protein>
<name>Q9LI59_ORYSJ</name>
<sequence length="63" mass="6250">MARVGGKEMACGTGDRAPSPGIAREIERNRPGSCGKGGDRAGAGWRGKGISISYGGEGIGCGI</sequence>
<accession>Q9LI59</accession>
<evidence type="ECO:0000313" key="2">
    <source>
        <dbReference type="EMBL" id="BAA92407.1"/>
    </source>
</evidence>
<organism evidence="2">
    <name type="scientific">Oryza sativa subsp. japonica</name>
    <name type="common">Rice</name>
    <dbReference type="NCBI Taxonomy" id="39947"/>
    <lineage>
        <taxon>Eukaryota</taxon>
        <taxon>Viridiplantae</taxon>
        <taxon>Streptophyta</taxon>
        <taxon>Embryophyta</taxon>
        <taxon>Tracheophyta</taxon>
        <taxon>Spermatophyta</taxon>
        <taxon>Magnoliopsida</taxon>
        <taxon>Liliopsida</taxon>
        <taxon>Poales</taxon>
        <taxon>Poaceae</taxon>
        <taxon>BOP clade</taxon>
        <taxon>Oryzoideae</taxon>
        <taxon>Oryzeae</taxon>
        <taxon>Oryzinae</taxon>
        <taxon>Oryza</taxon>
        <taxon>Oryza sativa</taxon>
    </lineage>
</organism>
<dbReference type="AlphaFoldDB" id="Q9LI59"/>
<feature type="region of interest" description="Disordered" evidence="1">
    <location>
        <begin position="1"/>
        <end position="43"/>
    </location>
</feature>